<keyword evidence="7" id="KW-0645">Protease</keyword>
<gene>
    <name evidence="9" type="ORF">SAMN02746098_00798</name>
</gene>
<evidence type="ECO:0000256" key="2">
    <source>
        <dbReference type="ARBA" id="ARBA00004401"/>
    </source>
</evidence>
<keyword evidence="10" id="KW-1185">Reference proteome</keyword>
<feature type="active site" evidence="6">
    <location>
        <position position="84"/>
    </location>
</feature>
<dbReference type="SUPFAM" id="SSF51306">
    <property type="entry name" value="LexA/Signal peptidase"/>
    <property type="match status" value="1"/>
</dbReference>
<keyword evidence="5 7" id="KW-0378">Hydrolase</keyword>
<dbReference type="OrthoDB" id="9802919at2"/>
<evidence type="ECO:0000313" key="10">
    <source>
        <dbReference type="Proteomes" id="UP000183954"/>
    </source>
</evidence>
<keyword evidence="7" id="KW-0472">Membrane</keyword>
<dbReference type="PANTHER" id="PTHR43390:SF1">
    <property type="entry name" value="CHLOROPLAST PROCESSING PEPTIDASE"/>
    <property type="match status" value="1"/>
</dbReference>
<dbReference type="Proteomes" id="UP000183954">
    <property type="component" value="Unassembled WGS sequence"/>
</dbReference>
<evidence type="ECO:0000259" key="8">
    <source>
        <dbReference type="Pfam" id="PF10502"/>
    </source>
</evidence>
<dbReference type="AlphaFoldDB" id="A0A1M5SCL2"/>
<evidence type="ECO:0000313" key="9">
    <source>
        <dbReference type="EMBL" id="SHH35643.1"/>
    </source>
</evidence>
<dbReference type="GO" id="GO:0009003">
    <property type="term" value="F:signal peptidase activity"/>
    <property type="evidence" value="ECO:0007669"/>
    <property type="project" value="UniProtKB-EC"/>
</dbReference>
<dbReference type="PROSITE" id="PS00760">
    <property type="entry name" value="SPASE_I_2"/>
    <property type="match status" value="1"/>
</dbReference>
<evidence type="ECO:0000256" key="3">
    <source>
        <dbReference type="ARBA" id="ARBA00009370"/>
    </source>
</evidence>
<dbReference type="RefSeq" id="WP_073028012.1">
    <property type="nucleotide sequence ID" value="NZ_FQXJ01000003.1"/>
</dbReference>
<dbReference type="EC" id="3.4.21.89" evidence="4 7"/>
<dbReference type="PANTHER" id="PTHR43390">
    <property type="entry name" value="SIGNAL PEPTIDASE I"/>
    <property type="match status" value="1"/>
</dbReference>
<dbReference type="InterPro" id="IPR019533">
    <property type="entry name" value="Peptidase_S26"/>
</dbReference>
<evidence type="ECO:0000256" key="1">
    <source>
        <dbReference type="ARBA" id="ARBA00000677"/>
    </source>
</evidence>
<accession>A0A1M5SCL2</accession>
<comment type="subcellular location">
    <subcellularLocation>
        <location evidence="2">Cell membrane</location>
        <topology evidence="2">Single-pass type II membrane protein</topology>
    </subcellularLocation>
    <subcellularLocation>
        <location evidence="7">Membrane</location>
        <topology evidence="7">Single-pass type II membrane protein</topology>
    </subcellularLocation>
</comment>
<organism evidence="9 10">
    <name type="scientific">Desulfosporosinus lacus DSM 15449</name>
    <dbReference type="NCBI Taxonomy" id="1121420"/>
    <lineage>
        <taxon>Bacteria</taxon>
        <taxon>Bacillati</taxon>
        <taxon>Bacillota</taxon>
        <taxon>Clostridia</taxon>
        <taxon>Eubacteriales</taxon>
        <taxon>Desulfitobacteriaceae</taxon>
        <taxon>Desulfosporosinus</taxon>
    </lineage>
</organism>
<dbReference type="CDD" id="cd06530">
    <property type="entry name" value="S26_SPase_I"/>
    <property type="match status" value="1"/>
</dbReference>
<sequence length="174" mass="20005">MNSRWKNLFELVQILAFALILSFIVRTFLLDNRIVPSGSMLPTIQLQDRLLVDKLLFKFSEIERGDIVVFHPTAKSGEKDDLVKRVIGLPGEEIQVKDGNVLVNGTALEEDYLLEKPDYQYDPVTIPADSYFVLGDNRRNSNDSHMWGFLPKQNITGKVWIRYWPFNAFGKLDS</sequence>
<keyword evidence="7" id="KW-0812">Transmembrane</keyword>
<dbReference type="GO" id="GO:0005886">
    <property type="term" value="C:plasma membrane"/>
    <property type="evidence" value="ECO:0007669"/>
    <property type="project" value="UniProtKB-SubCell"/>
</dbReference>
<evidence type="ECO:0000256" key="7">
    <source>
        <dbReference type="RuleBase" id="RU362042"/>
    </source>
</evidence>
<evidence type="ECO:0000256" key="6">
    <source>
        <dbReference type="PIRSR" id="PIRSR600223-1"/>
    </source>
</evidence>
<dbReference type="Pfam" id="PF10502">
    <property type="entry name" value="Peptidase_S26"/>
    <property type="match status" value="1"/>
</dbReference>
<dbReference type="GO" id="GO:0006465">
    <property type="term" value="P:signal peptide processing"/>
    <property type="evidence" value="ECO:0007669"/>
    <property type="project" value="InterPro"/>
</dbReference>
<comment type="catalytic activity">
    <reaction evidence="1 7">
        <text>Cleavage of hydrophobic, N-terminal signal or leader sequences from secreted and periplasmic proteins.</text>
        <dbReference type="EC" id="3.4.21.89"/>
    </reaction>
</comment>
<dbReference type="InterPro" id="IPR019758">
    <property type="entry name" value="Pept_S26A_signal_pept_1_CS"/>
</dbReference>
<feature type="domain" description="Peptidase S26" evidence="8">
    <location>
        <begin position="9"/>
        <end position="164"/>
    </location>
</feature>
<name>A0A1M5SCL2_9FIRM</name>
<dbReference type="Gene3D" id="2.10.109.10">
    <property type="entry name" value="Umud Fragment, subunit A"/>
    <property type="match status" value="1"/>
</dbReference>
<feature type="transmembrane region" description="Helical" evidence="7">
    <location>
        <begin position="12"/>
        <end position="30"/>
    </location>
</feature>
<reference evidence="10" key="1">
    <citation type="submission" date="2016-11" db="EMBL/GenBank/DDBJ databases">
        <authorList>
            <person name="Varghese N."/>
            <person name="Submissions S."/>
        </authorList>
    </citation>
    <scope>NUCLEOTIDE SEQUENCE [LARGE SCALE GENOMIC DNA]</scope>
    <source>
        <strain evidence="10">DSM 15449</strain>
    </source>
</reference>
<dbReference type="InterPro" id="IPR019757">
    <property type="entry name" value="Pept_S26A_signal_pept_1_Lys-AS"/>
</dbReference>
<protein>
    <recommendedName>
        <fullName evidence="4 7">Signal peptidase I</fullName>
        <ecNumber evidence="4 7">3.4.21.89</ecNumber>
    </recommendedName>
</protein>
<dbReference type="InterPro" id="IPR036286">
    <property type="entry name" value="LexA/Signal_pep-like_sf"/>
</dbReference>
<evidence type="ECO:0000256" key="4">
    <source>
        <dbReference type="ARBA" id="ARBA00013208"/>
    </source>
</evidence>
<dbReference type="STRING" id="1121420.SAMN02746098_00798"/>
<proteinExistence type="inferred from homology"/>
<keyword evidence="7" id="KW-1133">Transmembrane helix</keyword>
<dbReference type="GO" id="GO:0004252">
    <property type="term" value="F:serine-type endopeptidase activity"/>
    <property type="evidence" value="ECO:0007669"/>
    <property type="project" value="InterPro"/>
</dbReference>
<dbReference type="PRINTS" id="PR00727">
    <property type="entry name" value="LEADERPTASE"/>
</dbReference>
<dbReference type="NCBIfam" id="TIGR02227">
    <property type="entry name" value="sigpep_I_bact"/>
    <property type="match status" value="1"/>
</dbReference>
<comment type="similarity">
    <text evidence="3 7">Belongs to the peptidase S26 family.</text>
</comment>
<evidence type="ECO:0000256" key="5">
    <source>
        <dbReference type="ARBA" id="ARBA00022801"/>
    </source>
</evidence>
<dbReference type="PROSITE" id="PS00761">
    <property type="entry name" value="SPASE_I_3"/>
    <property type="match status" value="1"/>
</dbReference>
<feature type="active site" evidence="6">
    <location>
        <position position="39"/>
    </location>
</feature>
<dbReference type="EMBL" id="FQXJ01000003">
    <property type="protein sequence ID" value="SHH35643.1"/>
    <property type="molecule type" value="Genomic_DNA"/>
</dbReference>
<dbReference type="InterPro" id="IPR000223">
    <property type="entry name" value="Pept_S26A_signal_pept_1"/>
</dbReference>